<reference evidence="2 3" key="1">
    <citation type="journal article" date="2016" name="BMC Genomics">
        <title>Genomic analysis of the nitrate-respiring Sphingopyxis granuli (formerly Sphingomonas macrogoltabida) strain TFA.</title>
        <authorList>
            <person name="Garcia-Romero I."/>
            <person name="Perez-Pulido A.J."/>
            <person name="Gonzalez-Flores Y.E."/>
            <person name="Reyes-Ramirez F."/>
            <person name="Santero E."/>
            <person name="Floriano B."/>
        </authorList>
    </citation>
    <scope>NUCLEOTIDE SEQUENCE [LARGE SCALE GENOMIC DNA]</scope>
    <source>
        <strain evidence="2 3">TFA</strain>
    </source>
</reference>
<dbReference type="Pfam" id="PF06054">
    <property type="entry name" value="CoiA_nuc"/>
    <property type="match status" value="1"/>
</dbReference>
<name>A0AA86L2T5_9SPHN</name>
<dbReference type="RefSeq" id="WP_148650835.1">
    <property type="nucleotide sequence ID" value="NZ_CP012199.1"/>
</dbReference>
<dbReference type="EMBL" id="CP012199">
    <property type="protein sequence ID" value="AMG74136.1"/>
    <property type="molecule type" value="Genomic_DNA"/>
</dbReference>
<keyword evidence="3" id="KW-1185">Reference proteome</keyword>
<dbReference type="KEGG" id="sgi:SGRAN_1757"/>
<evidence type="ECO:0000313" key="3">
    <source>
        <dbReference type="Proteomes" id="UP000058599"/>
    </source>
</evidence>
<protein>
    <submittedName>
        <fullName evidence="2">Competence protein</fullName>
    </submittedName>
</protein>
<proteinExistence type="predicted"/>
<accession>A0AA86L2T5</accession>
<gene>
    <name evidence="2" type="ORF">SGRAN_1757</name>
</gene>
<dbReference type="InterPro" id="IPR010330">
    <property type="entry name" value="CoiA_nuc"/>
</dbReference>
<dbReference type="AlphaFoldDB" id="A0AA86L2T5"/>
<feature type="domain" description="Competence protein CoiA nuclease-like" evidence="1">
    <location>
        <begin position="71"/>
        <end position="160"/>
    </location>
</feature>
<evidence type="ECO:0000313" key="2">
    <source>
        <dbReference type="EMBL" id="AMG74136.1"/>
    </source>
</evidence>
<evidence type="ECO:0000259" key="1">
    <source>
        <dbReference type="Pfam" id="PF06054"/>
    </source>
</evidence>
<organism evidence="2 3">
    <name type="scientific">Sphingopyxis granuli</name>
    <dbReference type="NCBI Taxonomy" id="267128"/>
    <lineage>
        <taxon>Bacteria</taxon>
        <taxon>Pseudomonadati</taxon>
        <taxon>Pseudomonadota</taxon>
        <taxon>Alphaproteobacteria</taxon>
        <taxon>Sphingomonadales</taxon>
        <taxon>Sphingomonadaceae</taxon>
        <taxon>Sphingopyxis</taxon>
    </lineage>
</organism>
<dbReference type="Proteomes" id="UP000058599">
    <property type="component" value="Chromosome"/>
</dbReference>
<sequence>MALRCIDTHSGKSIHAFEFAPQEWQSLSVKNALERHLRAPCCQAEIILRRSKLGTQHFVHRFRGACTSAPESEDHRQVKQVIVEAARANGWLAEAEIDGLSADREPWRADVLLSKGAARIAIEVQWSKQSQEETARRQSRYASSGVRGLWLFRQSRFHASKDIPAVRVSGAPLDGYEVFVPTGAGEQALPLASFITAALNRQYMFGLPLGAPADVEIRCGNLDCWKCGAETRIITGLDVSIGPHTLSATIPDLSGCPDLVRRTLQAIPAQASLGRITHRDSRESGSRYLSNGCAHCGALIGAHYEYQAWDHQDVVARFRTVVDDRMRQLAIDLGEEPGWGVHMEISLT</sequence>